<dbReference type="SUPFAM" id="SSF74650">
    <property type="entry name" value="Galactose mutarotase-like"/>
    <property type="match status" value="1"/>
</dbReference>
<dbReference type="CDD" id="cd09021">
    <property type="entry name" value="Aldose_epim_Ec_YphB"/>
    <property type="match status" value="1"/>
</dbReference>
<accession>A0A1W9KQU1</accession>
<name>A0A1W9KQU1_9BURK</name>
<protein>
    <submittedName>
        <fullName evidence="1">Aldose epimerase</fullName>
    </submittedName>
</protein>
<dbReference type="Pfam" id="PF01263">
    <property type="entry name" value="Aldose_epim"/>
    <property type="match status" value="1"/>
</dbReference>
<dbReference type="EMBL" id="MTEI01000015">
    <property type="protein sequence ID" value="OQW86583.1"/>
    <property type="molecule type" value="Genomic_DNA"/>
</dbReference>
<evidence type="ECO:0000313" key="2">
    <source>
        <dbReference type="Proteomes" id="UP000192505"/>
    </source>
</evidence>
<comment type="caution">
    <text evidence="1">The sequence shown here is derived from an EMBL/GenBank/DDBJ whole genome shotgun (WGS) entry which is preliminary data.</text>
</comment>
<evidence type="ECO:0000313" key="1">
    <source>
        <dbReference type="EMBL" id="OQW86583.1"/>
    </source>
</evidence>
<gene>
    <name evidence="1" type="ORF">BWK72_17055</name>
</gene>
<dbReference type="InterPro" id="IPR011013">
    <property type="entry name" value="Gal_mutarotase_sf_dom"/>
</dbReference>
<dbReference type="GO" id="GO:0016853">
    <property type="term" value="F:isomerase activity"/>
    <property type="evidence" value="ECO:0007669"/>
    <property type="project" value="InterPro"/>
</dbReference>
<dbReference type="InterPro" id="IPR008183">
    <property type="entry name" value="Aldose_1/G6P_1-epimerase"/>
</dbReference>
<dbReference type="Proteomes" id="UP000192505">
    <property type="component" value="Unassembled WGS sequence"/>
</dbReference>
<proteinExistence type="predicted"/>
<dbReference type="InterPro" id="IPR014718">
    <property type="entry name" value="GH-type_carb-bd"/>
</dbReference>
<dbReference type="GO" id="GO:0030246">
    <property type="term" value="F:carbohydrate binding"/>
    <property type="evidence" value="ECO:0007669"/>
    <property type="project" value="InterPro"/>
</dbReference>
<dbReference type="GO" id="GO:0005975">
    <property type="term" value="P:carbohydrate metabolic process"/>
    <property type="evidence" value="ECO:0007669"/>
    <property type="project" value="InterPro"/>
</dbReference>
<reference evidence="1 2" key="1">
    <citation type="submission" date="2017-01" db="EMBL/GenBank/DDBJ databases">
        <title>Novel large sulfur bacteria in the metagenomes of groundwater-fed chemosynthetic microbial mats in the Lake Huron basin.</title>
        <authorList>
            <person name="Sharrar A.M."/>
            <person name="Flood B.E."/>
            <person name="Bailey J.V."/>
            <person name="Jones D.S."/>
            <person name="Biddanda B."/>
            <person name="Ruberg S.A."/>
            <person name="Marcus D.N."/>
            <person name="Dick G.J."/>
        </authorList>
    </citation>
    <scope>NUCLEOTIDE SEQUENCE [LARGE SCALE GENOMIC DNA]</scope>
    <source>
        <strain evidence="1">A7</strain>
    </source>
</reference>
<dbReference type="AlphaFoldDB" id="A0A1W9KQU1"/>
<organism evidence="1 2">
    <name type="scientific">Rhodoferax ferrireducens</name>
    <dbReference type="NCBI Taxonomy" id="192843"/>
    <lineage>
        <taxon>Bacteria</taxon>
        <taxon>Pseudomonadati</taxon>
        <taxon>Pseudomonadota</taxon>
        <taxon>Betaproteobacteria</taxon>
        <taxon>Burkholderiales</taxon>
        <taxon>Comamonadaceae</taxon>
        <taxon>Rhodoferax</taxon>
    </lineage>
</organism>
<dbReference type="Gene3D" id="2.70.98.10">
    <property type="match status" value="1"/>
</dbReference>
<sequence length="303" mass="33483">MTSPEHPIHWLQHAGQRLGLVPSLGGGVAAWQLDQPSGTLDLWRAWAGSTNRYTLASMPMLPWCNRISGGGFEHAGVFYPMRLNRAGEPYPIHGDGWLQPWQLQQTADNTLEMTLQSHAFDNNPYVYQALQRFVLLEGGMDQTLTVTHLGDQPMPYGLGQHPWLPRSAATRLSAPVQGVWLSGGDPLPTRHSHQFPPGWDPRAGMPVTDMLVDNVYTGWAGQATITWPEQALTLTMTVPKILEQGQQDGYCLLYLPPAGAAFCLEPMTHPVDAFHLPGKPGLQVLQTGQNLSLQVQWRFARSA</sequence>